<feature type="region of interest" description="Disordered" evidence="1">
    <location>
        <begin position="242"/>
        <end position="267"/>
    </location>
</feature>
<reference evidence="2" key="1">
    <citation type="submission" date="2021-09" db="EMBL/GenBank/DDBJ databases">
        <title>A high-quality genome of the endoparasitic fungus Hirsutella rhossiliensis with a comparison of Hirsutella genomes reveals transposable elements contributing to genome size variation.</title>
        <authorList>
            <person name="Lin R."/>
            <person name="Jiao Y."/>
            <person name="Sun X."/>
            <person name="Ling J."/>
            <person name="Xie B."/>
            <person name="Cheng X."/>
        </authorList>
    </citation>
    <scope>NUCLEOTIDE SEQUENCE</scope>
    <source>
        <strain evidence="2">HR02</strain>
    </source>
</reference>
<gene>
    <name evidence="2" type="ORF">HRG_08154</name>
</gene>
<evidence type="ECO:0000313" key="2">
    <source>
        <dbReference type="EMBL" id="KAH0961001.1"/>
    </source>
</evidence>
<feature type="region of interest" description="Disordered" evidence="1">
    <location>
        <begin position="478"/>
        <end position="499"/>
    </location>
</feature>
<dbReference type="Proteomes" id="UP000824596">
    <property type="component" value="Unassembled WGS sequence"/>
</dbReference>
<name>A0A9P8MVH9_9HYPO</name>
<feature type="region of interest" description="Disordered" evidence="1">
    <location>
        <begin position="39"/>
        <end position="58"/>
    </location>
</feature>
<dbReference type="EMBL" id="JAIZPD010000009">
    <property type="protein sequence ID" value="KAH0961001.1"/>
    <property type="molecule type" value="Genomic_DNA"/>
</dbReference>
<evidence type="ECO:0000313" key="3">
    <source>
        <dbReference type="Proteomes" id="UP000824596"/>
    </source>
</evidence>
<dbReference type="GeneID" id="68357283"/>
<keyword evidence="3" id="KW-1185">Reference proteome</keyword>
<dbReference type="OrthoDB" id="5865767at2759"/>
<organism evidence="2 3">
    <name type="scientific">Hirsutella rhossiliensis</name>
    <dbReference type="NCBI Taxonomy" id="111463"/>
    <lineage>
        <taxon>Eukaryota</taxon>
        <taxon>Fungi</taxon>
        <taxon>Dikarya</taxon>
        <taxon>Ascomycota</taxon>
        <taxon>Pezizomycotina</taxon>
        <taxon>Sordariomycetes</taxon>
        <taxon>Hypocreomycetidae</taxon>
        <taxon>Hypocreales</taxon>
        <taxon>Ophiocordycipitaceae</taxon>
        <taxon>Hirsutella</taxon>
    </lineage>
</organism>
<dbReference type="AlphaFoldDB" id="A0A9P8MVH9"/>
<dbReference type="RefSeq" id="XP_044718514.1">
    <property type="nucleotide sequence ID" value="XM_044866625.1"/>
</dbReference>
<comment type="caution">
    <text evidence="2">The sequence shown here is derived from an EMBL/GenBank/DDBJ whole genome shotgun (WGS) entry which is preliminary data.</text>
</comment>
<proteinExistence type="predicted"/>
<feature type="region of interest" description="Disordered" evidence="1">
    <location>
        <begin position="581"/>
        <end position="605"/>
    </location>
</feature>
<accession>A0A9P8MVH9</accession>
<protein>
    <submittedName>
        <fullName evidence="2">Uncharacterized protein</fullName>
    </submittedName>
</protein>
<evidence type="ECO:0000256" key="1">
    <source>
        <dbReference type="SAM" id="MobiDB-lite"/>
    </source>
</evidence>
<sequence length="790" mass="86175">MRAPQVAFMSTYPDGAKDLDVADQHQKLADIRAHLSMTPLDDAPETGKKPPVSGGTDSGYVSLTSSHEAQLVGLDRLDANLKYFNKPIPARLNERFFDFKVLYTQPLIDEVSRKWSKPGDISMKLKYLGSSTETAQLHIVLQCRKEVSKTVKKFFAQQHVVDDLEPDFRVFVLGKELLRLAAGDVHVLTDSWHEQTFCGMPINMTRYAASVAATFGGLIMVETLDTSEKRLYGLTAGHPLGRLNNDSPSSIPEAHQESDSDSDVPDDDCELRPFDSINIEQNPWLEADFEGQSGELIRDTNIIGTIVEDKLSTQENYDWAIIDLASQNVPPNALVLDGGLLLSANSPRRQQGIEAAITLFTSSRQPEFSSKPVVVLSRHGPQTGVLTWSSSCLMIAPGSKFVSTYDLIMESVSRLSPGDSGSWVVSESTGEVYGHVVSMDAFGEAQVMPIQATLESIRTQLDASRVFLPTLKDIQSATLGWPRPPAPQPAETSCSGENGEPGILTSTIFKEQGGSSLPEAQAGSISCGSSTQLNVADIAELLQQVARSRKSGSMLLLSGHEASGSFAAPFTPKPYYAPSLILSEPRNPTQRHKSEQDAASVASSTSLSDIFDTSDGIFNTSGVPVTDPSSASEPALHQPVDASPSLLPCEFSNSTGCGARFALNQIDLWIEHGQYGHLQGHLPSCFSCWFCDDVQFRAARPADKHLAYRDRMLHIANHFLQGMTTDLVHWDFHLLHHAHKHGLISQTAFRTWSSQNQPPMPRGMTDAVTSVNPHAVKTRSTVIVPTRLEG</sequence>